<dbReference type="EMBL" id="BMAU01021177">
    <property type="protein sequence ID" value="GFX94335.1"/>
    <property type="molecule type" value="Genomic_DNA"/>
</dbReference>
<sequence length="88" mass="10631">MPWDGEGGARAKKGDSRRQEKREKRRPRAKGRDEEEKKEQYTVVQRKRVQKRFQNASRQRRLGYTEIILIQYSERLNTGILQHGIRHR</sequence>
<organism evidence="2 3">
    <name type="scientific">Trichonephila clavipes</name>
    <name type="common">Golden silk orbweaver</name>
    <name type="synonym">Nephila clavipes</name>
    <dbReference type="NCBI Taxonomy" id="2585209"/>
    <lineage>
        <taxon>Eukaryota</taxon>
        <taxon>Metazoa</taxon>
        <taxon>Ecdysozoa</taxon>
        <taxon>Arthropoda</taxon>
        <taxon>Chelicerata</taxon>
        <taxon>Arachnida</taxon>
        <taxon>Araneae</taxon>
        <taxon>Araneomorphae</taxon>
        <taxon>Entelegynae</taxon>
        <taxon>Araneoidea</taxon>
        <taxon>Nephilidae</taxon>
        <taxon>Trichonephila</taxon>
    </lineage>
</organism>
<dbReference type="Proteomes" id="UP000887159">
    <property type="component" value="Unassembled WGS sequence"/>
</dbReference>
<dbReference type="AlphaFoldDB" id="A0A8X6RPY5"/>
<feature type="compositionally biased region" description="Basic and acidic residues" evidence="1">
    <location>
        <begin position="30"/>
        <end position="40"/>
    </location>
</feature>
<feature type="compositionally biased region" description="Basic and acidic residues" evidence="1">
    <location>
        <begin position="7"/>
        <end position="22"/>
    </location>
</feature>
<evidence type="ECO:0000256" key="1">
    <source>
        <dbReference type="SAM" id="MobiDB-lite"/>
    </source>
</evidence>
<protein>
    <submittedName>
        <fullName evidence="2">Uncharacterized protein</fullName>
    </submittedName>
</protein>
<comment type="caution">
    <text evidence="2">The sequence shown here is derived from an EMBL/GenBank/DDBJ whole genome shotgun (WGS) entry which is preliminary data.</text>
</comment>
<name>A0A8X6RPY5_TRICX</name>
<accession>A0A8X6RPY5</accession>
<feature type="region of interest" description="Disordered" evidence="1">
    <location>
        <begin position="1"/>
        <end position="42"/>
    </location>
</feature>
<gene>
    <name evidence="2" type="ORF">TNCV_4293801</name>
</gene>
<keyword evidence="3" id="KW-1185">Reference proteome</keyword>
<reference evidence="2" key="1">
    <citation type="submission" date="2020-08" db="EMBL/GenBank/DDBJ databases">
        <title>Multicomponent nature underlies the extraordinary mechanical properties of spider dragline silk.</title>
        <authorList>
            <person name="Kono N."/>
            <person name="Nakamura H."/>
            <person name="Mori M."/>
            <person name="Yoshida Y."/>
            <person name="Ohtoshi R."/>
            <person name="Malay A.D."/>
            <person name="Moran D.A.P."/>
            <person name="Tomita M."/>
            <person name="Numata K."/>
            <person name="Arakawa K."/>
        </authorList>
    </citation>
    <scope>NUCLEOTIDE SEQUENCE</scope>
</reference>
<evidence type="ECO:0000313" key="3">
    <source>
        <dbReference type="Proteomes" id="UP000887159"/>
    </source>
</evidence>
<proteinExistence type="predicted"/>
<evidence type="ECO:0000313" key="2">
    <source>
        <dbReference type="EMBL" id="GFX94335.1"/>
    </source>
</evidence>